<keyword evidence="2" id="KW-1185">Reference proteome</keyword>
<evidence type="ECO:0000313" key="1">
    <source>
        <dbReference type="EMBL" id="SEQ42262.1"/>
    </source>
</evidence>
<dbReference type="OrthoDB" id="1121396at2"/>
<evidence type="ECO:0000313" key="2">
    <source>
        <dbReference type="Proteomes" id="UP000198999"/>
    </source>
</evidence>
<proteinExistence type="predicted"/>
<dbReference type="AlphaFoldDB" id="A0A1H9FWH9"/>
<accession>A0A1H9FWH9</accession>
<gene>
    <name evidence="1" type="ORF">SAMN05421824_1600</name>
</gene>
<dbReference type="EMBL" id="FOFN01000002">
    <property type="protein sequence ID" value="SEQ42262.1"/>
    <property type="molecule type" value="Genomic_DNA"/>
</dbReference>
<reference evidence="1 2" key="1">
    <citation type="submission" date="2016-10" db="EMBL/GenBank/DDBJ databases">
        <authorList>
            <person name="de Groot N.N."/>
        </authorList>
    </citation>
    <scope>NUCLEOTIDE SEQUENCE [LARGE SCALE GENOMIC DNA]</scope>
    <source>
        <strain evidence="1 2">DSM 21035</strain>
    </source>
</reference>
<protein>
    <submittedName>
        <fullName evidence="1">Uncharacterized protein</fullName>
    </submittedName>
</protein>
<name>A0A1H9FWH9_9FLAO</name>
<dbReference type="STRING" id="419940.SAMN05421824_1600"/>
<organism evidence="1 2">
    <name type="scientific">Hyunsoonleella jejuensis</name>
    <dbReference type="NCBI Taxonomy" id="419940"/>
    <lineage>
        <taxon>Bacteria</taxon>
        <taxon>Pseudomonadati</taxon>
        <taxon>Bacteroidota</taxon>
        <taxon>Flavobacteriia</taxon>
        <taxon>Flavobacteriales</taxon>
        <taxon>Flavobacteriaceae</taxon>
    </lineage>
</organism>
<dbReference type="RefSeq" id="WP_092578293.1">
    <property type="nucleotide sequence ID" value="NZ_FOFN01000002.1"/>
</dbReference>
<dbReference type="Proteomes" id="UP000198999">
    <property type="component" value="Unassembled WGS sequence"/>
</dbReference>
<sequence length="171" mass="19534">MKHLPKLFFFLLITIASYGQTPEVNNCKCCTEAHAEFDFWIGNWSVTNPDGSLAGTNVIEKIQDNCILRENWTSAKGKYTGTSNNFYNLAKKRWEQIWIDNQGGSLHLKGNRVGNQMILKTDVAKNAKGESYYHKVTWTLNNDGSVHQYWETVTNDTLKTVAFDGLYKKTE</sequence>